<dbReference type="OrthoDB" id="10267033at2759"/>
<dbReference type="AlphaFoldDB" id="A0A0V1PTP2"/>
<reference evidence="9 10" key="1">
    <citation type="submission" date="2015-11" db="EMBL/GenBank/DDBJ databases">
        <title>The genome of Debaryomyces fabryi.</title>
        <authorList>
            <person name="Tafer H."/>
            <person name="Lopandic K."/>
        </authorList>
    </citation>
    <scope>NUCLEOTIDE SEQUENCE [LARGE SCALE GENOMIC DNA]</scope>
    <source>
        <strain evidence="9 10">CBS 789</strain>
    </source>
</reference>
<dbReference type="PANTHER" id="PTHR12702:SF0">
    <property type="entry name" value="EXOCYST COMPLEX COMPONENT 6"/>
    <property type="match status" value="1"/>
</dbReference>
<feature type="region of interest" description="Disordered" evidence="6">
    <location>
        <begin position="1"/>
        <end position="20"/>
    </location>
</feature>
<dbReference type="Gene3D" id="1.20.58.670">
    <property type="entry name" value="Dsl1p vesicle tethering complex, Tip20p subunit, domain D"/>
    <property type="match status" value="1"/>
</dbReference>
<dbReference type="InterPro" id="IPR042045">
    <property type="entry name" value="EXOC6/Sec15_C_dom1"/>
</dbReference>
<sequence length="885" mass="102506">MAPSSVNGNMQLLGIPDSQPNGNSTNIDTINIENLLLRDDDIFQTSLNSEDYLESLAPIIKDALKVNGLSELIYKLNEIVKNKDDELNDLSLSSTQDINSCIDSIDNIHVESYDLNQNLLQISQFLNKSVHELITRKKNLIKSKEVTSKINETNVTLNLCIQVLEITNKIHELIKQNNYFSALKLIDELTNIHLPKVENFSFAVKIYDSIPHLTKMIKDESFENLGKWLAINLERKLVAIGEALFDNLFLLQQNWEKIKKSKDSSATFIPYKLNSPVELSMRDPSSNYNIFDDQALKISLSSLFDAILVYQTLNEEDLLSRLYHKEWMKKYNRVIYPITSSVKSSAVQGNNPIDNVITEFNNLPSLDEYLKKISAFFVMDKQINLATKFQLRSHANSNDLWDSYAIKLKPVLINYLKTHKLDANELNDFKDLIGNFLQIMENSGYKIFDLYEILMIIFQDYFGPDLIQQFRLDFIESIQSDHYMPLVVQDKRDYENVMKICWYKSDAPFAPQNVHSMPISFPFSEDYVHYCLGVRSLLEEIIQFISQHYSYNVNEINNFIVNDIFEKVLGNEKGVGINYDIQEFIDKNSNNKEVMAQSYTNLEYYLFSLYEIGKLINRRLRLNTGTGVHNIDANGTFTLKAIDLFTSVRKFSEDTIFQMVDNKIRELLDMVEYDDWLPEVANKEANYSIKDFALFLENLFKSIFSNLPLSFRTLGLFRSYDFVAEHFLNILKNVDKYNRTAIENFDLDIRYLEESMSNLYSTQDSTPSNNEAGGAVALQSTFTELRQCIDLLKLSSYEDFIKNPSFRMRKFDRVRLEDGLKLISKMQQPIEEDDEDANISTHEESMNTSTNSIDLQNQSMLSNSASTKFAKFSSKFRRKNDFDNY</sequence>
<dbReference type="InterPro" id="IPR048359">
    <property type="entry name" value="EXOC6_Sec15_N"/>
</dbReference>
<dbReference type="Gene3D" id="1.10.357.30">
    <property type="entry name" value="Exocyst complex subunit Sec15 C-terminal domain, N-terminal subdomain"/>
    <property type="match status" value="1"/>
</dbReference>
<dbReference type="InterPro" id="IPR042044">
    <property type="entry name" value="EXOC6PINT-1/Sec15/Tip20_C_dom2"/>
</dbReference>
<dbReference type="GO" id="GO:0000145">
    <property type="term" value="C:exocyst"/>
    <property type="evidence" value="ECO:0007669"/>
    <property type="project" value="UniProtKB-UniRule"/>
</dbReference>
<feature type="domain" description="Exocyst complex component EXOC6/Sec15 N-terminal" evidence="8">
    <location>
        <begin position="75"/>
        <end position="245"/>
    </location>
</feature>
<dbReference type="GeneID" id="26841752"/>
<keyword evidence="10" id="KW-1185">Reference proteome</keyword>
<dbReference type="EMBL" id="LMYN01000139">
    <property type="protein sequence ID" value="KRZ99492.1"/>
    <property type="molecule type" value="Genomic_DNA"/>
</dbReference>
<keyword evidence="3 5" id="KW-0268">Exocytosis</keyword>
<keyword evidence="2 5" id="KW-0813">Transport</keyword>
<dbReference type="GO" id="GO:0016020">
    <property type="term" value="C:membrane"/>
    <property type="evidence" value="ECO:0007669"/>
    <property type="project" value="TreeGrafter"/>
</dbReference>
<dbReference type="GO" id="GO:0090522">
    <property type="term" value="P:vesicle tethering involved in exocytosis"/>
    <property type="evidence" value="ECO:0007669"/>
    <property type="project" value="UniProtKB-UniRule"/>
</dbReference>
<dbReference type="InterPro" id="IPR007225">
    <property type="entry name" value="EXOC6/Sec15"/>
</dbReference>
<proteinExistence type="inferred from homology"/>
<evidence type="ECO:0000256" key="5">
    <source>
        <dbReference type="PIRNR" id="PIRNR025007"/>
    </source>
</evidence>
<evidence type="ECO:0000313" key="9">
    <source>
        <dbReference type="EMBL" id="KRZ99492.1"/>
    </source>
</evidence>
<dbReference type="RefSeq" id="XP_015465595.1">
    <property type="nucleotide sequence ID" value="XM_015613572.1"/>
</dbReference>
<dbReference type="PIRSF" id="PIRSF025007">
    <property type="entry name" value="Sec15"/>
    <property type="match status" value="1"/>
</dbReference>
<dbReference type="PANTHER" id="PTHR12702">
    <property type="entry name" value="SEC15"/>
    <property type="match status" value="1"/>
</dbReference>
<feature type="domain" description="Exocyst complex subunit EXOC6/Sec15 C-terminal" evidence="7">
    <location>
        <begin position="450"/>
        <end position="825"/>
    </location>
</feature>
<dbReference type="Proteomes" id="UP000054251">
    <property type="component" value="Unassembled WGS sequence"/>
</dbReference>
<dbReference type="GO" id="GO:0006893">
    <property type="term" value="P:Golgi to plasma membrane transport"/>
    <property type="evidence" value="ECO:0007669"/>
    <property type="project" value="TreeGrafter"/>
</dbReference>
<evidence type="ECO:0000256" key="2">
    <source>
        <dbReference type="ARBA" id="ARBA00022448"/>
    </source>
</evidence>
<dbReference type="InterPro" id="IPR046361">
    <property type="entry name" value="EXOC6/Sec15_C"/>
</dbReference>
<gene>
    <name evidence="9" type="ORF">AC631_04743</name>
</gene>
<evidence type="ECO:0000313" key="10">
    <source>
        <dbReference type="Proteomes" id="UP000054251"/>
    </source>
</evidence>
<protein>
    <recommendedName>
        <fullName evidence="5">Exocyst complex component SEC15</fullName>
    </recommendedName>
</protein>
<dbReference type="Pfam" id="PF20651">
    <property type="entry name" value="EXOC6_Sec15_N"/>
    <property type="match status" value="1"/>
</dbReference>
<dbReference type="GO" id="GO:0006886">
    <property type="term" value="P:intracellular protein transport"/>
    <property type="evidence" value="ECO:0007669"/>
    <property type="project" value="InterPro"/>
</dbReference>
<feature type="compositionally biased region" description="Polar residues" evidence="6">
    <location>
        <begin position="1"/>
        <end position="10"/>
    </location>
</feature>
<accession>A0A0V1PTP2</accession>
<evidence type="ECO:0000259" key="7">
    <source>
        <dbReference type="Pfam" id="PF04091"/>
    </source>
</evidence>
<evidence type="ECO:0000259" key="8">
    <source>
        <dbReference type="Pfam" id="PF20651"/>
    </source>
</evidence>
<comment type="caution">
    <text evidence="9">The sequence shown here is derived from an EMBL/GenBank/DDBJ whole genome shotgun (WGS) entry which is preliminary data.</text>
</comment>
<dbReference type="Pfam" id="PF04091">
    <property type="entry name" value="Sec15_C"/>
    <property type="match status" value="1"/>
</dbReference>
<comment type="function">
    <text evidence="5">Component of the exocyst complex involved in the docking of exocytic vesicles with fusion sites on the plasma membrane.</text>
</comment>
<name>A0A0V1PTP2_9ASCO</name>
<keyword evidence="4" id="KW-0175">Coiled coil</keyword>
<feature type="region of interest" description="Disordered" evidence="6">
    <location>
        <begin position="830"/>
        <end position="852"/>
    </location>
</feature>
<evidence type="ECO:0000256" key="3">
    <source>
        <dbReference type="ARBA" id="ARBA00022483"/>
    </source>
</evidence>
<comment type="similarity">
    <text evidence="1 5">Belongs to the SEC15 family.</text>
</comment>
<evidence type="ECO:0000256" key="4">
    <source>
        <dbReference type="ARBA" id="ARBA00023054"/>
    </source>
</evidence>
<evidence type="ECO:0000256" key="6">
    <source>
        <dbReference type="SAM" id="MobiDB-lite"/>
    </source>
</evidence>
<evidence type="ECO:0000256" key="1">
    <source>
        <dbReference type="ARBA" id="ARBA00007944"/>
    </source>
</evidence>
<organism evidence="9 10">
    <name type="scientific">Debaryomyces fabryi</name>
    <dbReference type="NCBI Taxonomy" id="58627"/>
    <lineage>
        <taxon>Eukaryota</taxon>
        <taxon>Fungi</taxon>
        <taxon>Dikarya</taxon>
        <taxon>Ascomycota</taxon>
        <taxon>Saccharomycotina</taxon>
        <taxon>Pichiomycetes</taxon>
        <taxon>Debaryomycetaceae</taxon>
        <taxon>Debaryomyces</taxon>
    </lineage>
</organism>